<gene>
    <name evidence="1" type="ORF">E2C01_017146</name>
</gene>
<protein>
    <submittedName>
        <fullName evidence="1">Uncharacterized protein</fullName>
    </submittedName>
</protein>
<reference evidence="1 2" key="1">
    <citation type="submission" date="2019-05" db="EMBL/GenBank/DDBJ databases">
        <title>Another draft genome of Portunus trituberculatus and its Hox gene families provides insights of decapod evolution.</title>
        <authorList>
            <person name="Jeong J.-H."/>
            <person name="Song I."/>
            <person name="Kim S."/>
            <person name="Choi T."/>
            <person name="Kim D."/>
            <person name="Ryu S."/>
            <person name="Kim W."/>
        </authorList>
    </citation>
    <scope>NUCLEOTIDE SEQUENCE [LARGE SCALE GENOMIC DNA]</scope>
    <source>
        <tissue evidence="1">Muscle</tissue>
    </source>
</reference>
<evidence type="ECO:0000313" key="1">
    <source>
        <dbReference type="EMBL" id="MPC24075.1"/>
    </source>
</evidence>
<evidence type="ECO:0000313" key="2">
    <source>
        <dbReference type="Proteomes" id="UP000324222"/>
    </source>
</evidence>
<dbReference type="Proteomes" id="UP000324222">
    <property type="component" value="Unassembled WGS sequence"/>
</dbReference>
<dbReference type="EMBL" id="VSRR010001286">
    <property type="protein sequence ID" value="MPC24075.1"/>
    <property type="molecule type" value="Genomic_DNA"/>
</dbReference>
<dbReference type="AlphaFoldDB" id="A0A5B7DS47"/>
<accession>A0A5B7DS47</accession>
<sequence>MLLRFSMSASRKPPLTSCPAILTPSGRVLCAVLCGPRAPPTARDGRHLHHFHRLFSHYSLIWIYNEVSFVICGVCDNIGVV</sequence>
<comment type="caution">
    <text evidence="1">The sequence shown here is derived from an EMBL/GenBank/DDBJ whole genome shotgun (WGS) entry which is preliminary data.</text>
</comment>
<keyword evidence="2" id="KW-1185">Reference proteome</keyword>
<proteinExistence type="predicted"/>
<organism evidence="1 2">
    <name type="scientific">Portunus trituberculatus</name>
    <name type="common">Swimming crab</name>
    <name type="synonym">Neptunus trituberculatus</name>
    <dbReference type="NCBI Taxonomy" id="210409"/>
    <lineage>
        <taxon>Eukaryota</taxon>
        <taxon>Metazoa</taxon>
        <taxon>Ecdysozoa</taxon>
        <taxon>Arthropoda</taxon>
        <taxon>Crustacea</taxon>
        <taxon>Multicrustacea</taxon>
        <taxon>Malacostraca</taxon>
        <taxon>Eumalacostraca</taxon>
        <taxon>Eucarida</taxon>
        <taxon>Decapoda</taxon>
        <taxon>Pleocyemata</taxon>
        <taxon>Brachyura</taxon>
        <taxon>Eubrachyura</taxon>
        <taxon>Portunoidea</taxon>
        <taxon>Portunidae</taxon>
        <taxon>Portuninae</taxon>
        <taxon>Portunus</taxon>
    </lineage>
</organism>
<name>A0A5B7DS47_PORTR</name>